<dbReference type="PROSITE" id="PS01306">
    <property type="entry name" value="UPF0054"/>
    <property type="match status" value="1"/>
</dbReference>
<dbReference type="NCBIfam" id="TIGR00043">
    <property type="entry name" value="rRNA maturation RNase YbeY"/>
    <property type="match status" value="1"/>
</dbReference>
<reference evidence="11" key="1">
    <citation type="submission" date="2022-05" db="EMBL/GenBank/DDBJ databases">
        <title>The Musa troglodytarum L. genome provides insights into the mechanism of non-climacteric behaviour and enrichment of carotenoids.</title>
        <authorList>
            <person name="Wang J."/>
        </authorList>
    </citation>
    <scope>NUCLEOTIDE SEQUENCE</scope>
    <source>
        <tissue evidence="11">Leaf</tissue>
    </source>
</reference>
<dbReference type="OrthoDB" id="21204at2759"/>
<dbReference type="GO" id="GO:0004519">
    <property type="term" value="F:endonuclease activity"/>
    <property type="evidence" value="ECO:0007669"/>
    <property type="project" value="UniProtKB-KW"/>
</dbReference>
<dbReference type="PANTHER" id="PTHR46986">
    <property type="entry name" value="ENDORIBONUCLEASE YBEY, CHLOROPLASTIC"/>
    <property type="match status" value="1"/>
</dbReference>
<evidence type="ECO:0000256" key="8">
    <source>
        <dbReference type="ARBA" id="ARBA00022833"/>
    </source>
</evidence>
<dbReference type="GO" id="GO:0008270">
    <property type="term" value="F:zinc ion binding"/>
    <property type="evidence" value="ECO:0007669"/>
    <property type="project" value="UniProtKB-KW"/>
</dbReference>
<accession>A0A9E7J9K7</accession>
<keyword evidence="7" id="KW-0378">Hydrolase</keyword>
<evidence type="ECO:0000256" key="2">
    <source>
        <dbReference type="ARBA" id="ARBA00010875"/>
    </source>
</evidence>
<dbReference type="InterPro" id="IPR001965">
    <property type="entry name" value="Znf_PHD"/>
</dbReference>
<comment type="cofactor">
    <cofactor evidence="1">
        <name>Zn(2+)</name>
        <dbReference type="ChEBI" id="CHEBI:29105"/>
    </cofactor>
</comment>
<feature type="compositionally biased region" description="Basic and acidic residues" evidence="9">
    <location>
        <begin position="1662"/>
        <end position="1674"/>
    </location>
</feature>
<dbReference type="Gene3D" id="3.40.50.1000">
    <property type="entry name" value="HAD superfamily/HAD-like"/>
    <property type="match status" value="1"/>
</dbReference>
<dbReference type="Pfam" id="PF02130">
    <property type="entry name" value="YbeY"/>
    <property type="match status" value="1"/>
</dbReference>
<feature type="compositionally biased region" description="Polar residues" evidence="9">
    <location>
        <begin position="1235"/>
        <end position="1252"/>
    </location>
</feature>
<keyword evidence="12" id="KW-1185">Reference proteome</keyword>
<feature type="domain" description="Zinc finger PHD-type" evidence="10">
    <location>
        <begin position="570"/>
        <end position="622"/>
    </location>
</feature>
<evidence type="ECO:0000256" key="3">
    <source>
        <dbReference type="ARBA" id="ARBA00022722"/>
    </source>
</evidence>
<dbReference type="Proteomes" id="UP001055439">
    <property type="component" value="Chromosome 1"/>
</dbReference>
<keyword evidence="4" id="KW-0479">Metal-binding</keyword>
<keyword evidence="6" id="KW-0863">Zinc-finger</keyword>
<dbReference type="InterPro" id="IPR023214">
    <property type="entry name" value="HAD_sf"/>
</dbReference>
<name>A0A9E7J9K7_9LILI</name>
<evidence type="ECO:0000313" key="11">
    <source>
        <dbReference type="EMBL" id="URD73048.1"/>
    </source>
</evidence>
<feature type="compositionally biased region" description="Basic and acidic residues" evidence="9">
    <location>
        <begin position="925"/>
        <end position="951"/>
    </location>
</feature>
<dbReference type="SUPFAM" id="SSF57903">
    <property type="entry name" value="FYVE/PHD zinc finger"/>
    <property type="match status" value="1"/>
</dbReference>
<dbReference type="GO" id="GO:0004222">
    <property type="term" value="F:metalloendopeptidase activity"/>
    <property type="evidence" value="ECO:0007669"/>
    <property type="project" value="InterPro"/>
</dbReference>
<keyword evidence="3" id="KW-0540">Nuclease</keyword>
<organism evidence="11 12">
    <name type="scientific">Musa troglodytarum</name>
    <name type="common">fe'i banana</name>
    <dbReference type="NCBI Taxonomy" id="320322"/>
    <lineage>
        <taxon>Eukaryota</taxon>
        <taxon>Viridiplantae</taxon>
        <taxon>Streptophyta</taxon>
        <taxon>Embryophyta</taxon>
        <taxon>Tracheophyta</taxon>
        <taxon>Spermatophyta</taxon>
        <taxon>Magnoliopsida</taxon>
        <taxon>Liliopsida</taxon>
        <taxon>Zingiberales</taxon>
        <taxon>Musaceae</taxon>
        <taxon>Musa</taxon>
    </lineage>
</organism>
<evidence type="ECO:0000256" key="4">
    <source>
        <dbReference type="ARBA" id="ARBA00022723"/>
    </source>
</evidence>
<evidence type="ECO:0000256" key="6">
    <source>
        <dbReference type="ARBA" id="ARBA00022771"/>
    </source>
</evidence>
<sequence length="1845" mass="203215">MHAMARGEAAIGTVVGSGFDWTMLDLCDHFDSNIVEMLKLNVPMAMKIAFDGLKDSEYKTRDTSIDDFGKFDKVELSILLCNDDFIRRLNKDWRGEDQATDVLSISQHIAALNLPVLMLGDIVISVETAARQAEERGHTLLDEIRILLVHGLLHLLGFDHEISDEAETEMEKEEELVLKSLGWKGKGLIKSALDNTENGSLQKEDLDGIEIQDSKGAGSLRFYKPKFSYIFCDMDGTLLNSKSQISVTNAEAIKAAVSRGVNIIIATGKTRPAVISALKMVDLAGKNGVISEFSPGIFLQGLLVYGRQGREICRSNLDQDVCREALLYSLEHEVPLIAFSQDQCFTLFDHPLVDSLHTVYHEPKVAEIMSSVEHLLATAEVQKLLFFDTAEGVSSTLRPYWTEALTGRAKVVQAQPDMLEIVPGGTSKGNGVKMLLYHLGVSEKEVQNSFQKILNLRMKDVEYVQMSSSIEGFWTVVTIGSVLHVLTTGLPSQIAARFAKMSFSLSHVFQCMTPLAVSELRITHFRGILLQTSSIFSREVDWSVQGKNNTLSFPSYYIDEDAVACLDGDGCKVRSGLTTADDGLNFDTSIACDSCDIWYHAFCVGFSPEYTSVSSWLCPRCLSIEEPQKMDHIPVQDQKWHSILKGADHGWAVDHSFLGKVSVSVADDGETAVVVSMVQRDQTSKDETSASEDLIETNMRKETETSFPESNVDNPKLNVQVDKSGDFKLNCDGLICSNDSVFDGMVADTESSYKNLLDTSPAMTREDNELNNISSALPLLECAPSNIVDSQLRLSQGGPISSSDQPLMHSLLEANRTEETMCNSSRYNDHDDSFSLSCSSYQNIDELPQDKLGELVDVDVKDPLVMSRSLHNPEQCRISVDDIITSSVEDVVNAICQEDFKVTGLAEEHTTESNLNLMDVDSITEQKGKRKLESQVKAKTEDNAKKSKSDKTSLMLPSGSQADASIPDDLSYPKAATICEDDDTKCNAEDAALHTDIMSIVREADNKHDGQLGEKHENNVVGKKDDSTGLRVKKIMRSVGDKAEKEILVQKLGKEIKEAVQDKTSNCNVEDNAFHGNLLTAFREAIVKPRDEVANKFIPSLGMRKQLLQKGKVRENLTKKIYATSSGRRRRAWDRDWEIEFWKYRCPKVKPEKIETLQSVLELLKKASTSCMENPEMDQGPQGDMSNSILSRVYLADASVFPRKDDIKPLSATSAIGNDQKEKSLVTTLSEKDSQNVASNKTKYQPSDNQGKNFGASIIPKKAPCKRGSPDVQNTPTSSILAASKVKGQNNKETSFSIKSGQILKEQANVSSMAKNDKRKWAMEILARKNALTSSNSVNDGQEEGNMLKGNYPLLAQLPSDMRPVVAPSRHNKVSISVRQAQLYRIAEHYLRRTNLSVICRTADVELAVADAVNVEKDISERSNSKMVYINLCAQVLSQCTRLQSDAGSSDSLVNTKSSADQAVEKSENCIDQVAKKAISEPKPVVFGDVEEALRVAGLSDSPPNSPEKIVKGTDADVDSSVYGGQQYVDSDIDTHPQFDTYGDTKNKLEDQRYAASSSVAKASEVSENENSKMKGLLSIIGSEEPFKCLNYESPEPASSTKSLASTNQDNLIVEVPSNCSTLLQYQNVCGKGNAQVNVEVDVSTATKIFQGDEIDVLSSTEHNKSHGPEKEPPLDTSSELMGEACKIKEREAAGKNSINNEKEVNSSKDEFAVPKLEIGNCSKSNILGDKVPFEGKSSGRGNSPNSIMSEISPKVEQAKPSIANSSDSSHPIYKKVEAYVKEHIRPLCKSGVITVEQYRWTVTRTTDKVMGHHCNAKNANFLIKEGDKVKKLAEQYAEVAQQKM</sequence>
<evidence type="ECO:0000313" key="12">
    <source>
        <dbReference type="Proteomes" id="UP001055439"/>
    </source>
</evidence>
<dbReference type="Gene3D" id="3.30.40.10">
    <property type="entry name" value="Zinc/RING finger domain, C3HC4 (zinc finger)"/>
    <property type="match status" value="1"/>
</dbReference>
<dbReference type="GO" id="GO:0006364">
    <property type="term" value="P:rRNA processing"/>
    <property type="evidence" value="ECO:0007669"/>
    <property type="project" value="InterPro"/>
</dbReference>
<dbReference type="Gene3D" id="3.40.390.30">
    <property type="entry name" value="Metalloproteases ('zincins'), catalytic domain"/>
    <property type="match status" value="1"/>
</dbReference>
<dbReference type="InterPro" id="IPR023091">
    <property type="entry name" value="MetalPrtase_cat_dom_sf_prd"/>
</dbReference>
<dbReference type="InterPro" id="IPR013083">
    <property type="entry name" value="Znf_RING/FYVE/PHD"/>
</dbReference>
<feature type="region of interest" description="Disordered" evidence="9">
    <location>
        <begin position="1658"/>
        <end position="1678"/>
    </location>
</feature>
<dbReference type="InterPro" id="IPR019787">
    <property type="entry name" value="Znf_PHD-finger"/>
</dbReference>
<dbReference type="InterPro" id="IPR036412">
    <property type="entry name" value="HAD-like_sf"/>
</dbReference>
<keyword evidence="8" id="KW-0862">Zinc</keyword>
<evidence type="ECO:0000256" key="9">
    <source>
        <dbReference type="SAM" id="MobiDB-lite"/>
    </source>
</evidence>
<feature type="region of interest" description="Disordered" evidence="9">
    <location>
        <begin position="1231"/>
        <end position="1276"/>
    </location>
</feature>
<evidence type="ECO:0000256" key="7">
    <source>
        <dbReference type="ARBA" id="ARBA00022801"/>
    </source>
</evidence>
<dbReference type="PANTHER" id="PTHR46986:SF1">
    <property type="entry name" value="ENDORIBONUCLEASE YBEY, CHLOROPLASTIC"/>
    <property type="match status" value="1"/>
</dbReference>
<evidence type="ECO:0000259" key="10">
    <source>
        <dbReference type="SMART" id="SM00249"/>
    </source>
</evidence>
<dbReference type="SUPFAM" id="SSF55486">
    <property type="entry name" value="Metalloproteases ('zincins'), catalytic domain"/>
    <property type="match status" value="1"/>
</dbReference>
<comment type="similarity">
    <text evidence="2">Belongs to the endoribonuclease YbeY family.</text>
</comment>
<dbReference type="Pfam" id="PF08282">
    <property type="entry name" value="Hydrolase_3"/>
    <property type="match status" value="1"/>
</dbReference>
<evidence type="ECO:0000256" key="1">
    <source>
        <dbReference type="ARBA" id="ARBA00001947"/>
    </source>
</evidence>
<dbReference type="EMBL" id="CP097502">
    <property type="protein sequence ID" value="URD73048.1"/>
    <property type="molecule type" value="Genomic_DNA"/>
</dbReference>
<feature type="region of interest" description="Disordered" evidence="9">
    <location>
        <begin position="925"/>
        <end position="967"/>
    </location>
</feature>
<dbReference type="SUPFAM" id="SSF56784">
    <property type="entry name" value="HAD-like"/>
    <property type="match status" value="1"/>
</dbReference>
<evidence type="ECO:0000256" key="5">
    <source>
        <dbReference type="ARBA" id="ARBA00022759"/>
    </source>
</evidence>
<dbReference type="SMART" id="SM00249">
    <property type="entry name" value="PHD"/>
    <property type="match status" value="1"/>
</dbReference>
<gene>
    <name evidence="11" type="ORF">MUK42_07719</name>
</gene>
<dbReference type="InterPro" id="IPR002036">
    <property type="entry name" value="YbeY"/>
</dbReference>
<keyword evidence="5" id="KW-0255">Endonuclease</keyword>
<dbReference type="HAMAP" id="MF_00009">
    <property type="entry name" value="Endoribonucl_YbeY"/>
    <property type="match status" value="1"/>
</dbReference>
<proteinExistence type="inferred from homology"/>
<dbReference type="InterPro" id="IPR011011">
    <property type="entry name" value="Znf_FYVE_PHD"/>
</dbReference>
<dbReference type="Gene3D" id="3.30.1240.10">
    <property type="match status" value="1"/>
</dbReference>
<dbReference type="Pfam" id="PF00628">
    <property type="entry name" value="PHD"/>
    <property type="match status" value="1"/>
</dbReference>
<protein>
    <submittedName>
        <fullName evidence="11">RING</fullName>
    </submittedName>
</protein>
<dbReference type="InterPro" id="IPR020549">
    <property type="entry name" value="YbeY_CS"/>
</dbReference>